<protein>
    <submittedName>
        <fullName evidence="2">Uncharacterized protein</fullName>
    </submittedName>
</protein>
<feature type="region of interest" description="Disordered" evidence="1">
    <location>
        <begin position="164"/>
        <end position="214"/>
    </location>
</feature>
<dbReference type="EMBL" id="CAMPGE010004674">
    <property type="protein sequence ID" value="CAI2363522.1"/>
    <property type="molecule type" value="Genomic_DNA"/>
</dbReference>
<evidence type="ECO:0000313" key="2">
    <source>
        <dbReference type="EMBL" id="CAI2363522.1"/>
    </source>
</evidence>
<feature type="region of interest" description="Disordered" evidence="1">
    <location>
        <begin position="104"/>
        <end position="127"/>
    </location>
</feature>
<sequence>MGNNQCCGIAKKENESNQSNKKLHSECFDQMFDTNPTERVPILSFSDSLKYCEVHFDDDDHHLNFYDSKKQTHESNGFENVIVTPATPSKKIQLIRDSEKYFGSIKKSSSKGSPRHKTKGFKRKNTTSRLVLDKDKKIIISPSYTSQIKPWRVERLRSSYHPKGRFARPALRPQKSISGPKNYLPLLSLPKDTPSSSDQASISSPSICGTNLHH</sequence>
<proteinExistence type="predicted"/>
<organism evidence="2 3">
    <name type="scientific">Euplotes crassus</name>
    <dbReference type="NCBI Taxonomy" id="5936"/>
    <lineage>
        <taxon>Eukaryota</taxon>
        <taxon>Sar</taxon>
        <taxon>Alveolata</taxon>
        <taxon>Ciliophora</taxon>
        <taxon>Intramacronucleata</taxon>
        <taxon>Spirotrichea</taxon>
        <taxon>Hypotrichia</taxon>
        <taxon>Euplotida</taxon>
        <taxon>Euplotidae</taxon>
        <taxon>Moneuplotes</taxon>
    </lineage>
</organism>
<feature type="compositionally biased region" description="Low complexity" evidence="1">
    <location>
        <begin position="195"/>
        <end position="206"/>
    </location>
</feature>
<gene>
    <name evidence="2" type="ORF">ECRASSUSDP1_LOCUS4858</name>
</gene>
<evidence type="ECO:0000313" key="3">
    <source>
        <dbReference type="Proteomes" id="UP001295684"/>
    </source>
</evidence>
<accession>A0AAD1U718</accession>
<comment type="caution">
    <text evidence="2">The sequence shown here is derived from an EMBL/GenBank/DDBJ whole genome shotgun (WGS) entry which is preliminary data.</text>
</comment>
<dbReference type="AlphaFoldDB" id="A0AAD1U718"/>
<name>A0AAD1U718_EUPCR</name>
<dbReference type="Proteomes" id="UP001295684">
    <property type="component" value="Unassembled WGS sequence"/>
</dbReference>
<reference evidence="2" key="1">
    <citation type="submission" date="2023-07" db="EMBL/GenBank/DDBJ databases">
        <authorList>
            <consortium name="AG Swart"/>
            <person name="Singh M."/>
            <person name="Singh A."/>
            <person name="Seah K."/>
            <person name="Emmerich C."/>
        </authorList>
    </citation>
    <scope>NUCLEOTIDE SEQUENCE</scope>
    <source>
        <strain evidence="2">DP1</strain>
    </source>
</reference>
<keyword evidence="3" id="KW-1185">Reference proteome</keyword>
<evidence type="ECO:0000256" key="1">
    <source>
        <dbReference type="SAM" id="MobiDB-lite"/>
    </source>
</evidence>
<feature type="compositionally biased region" description="Basic residues" evidence="1">
    <location>
        <begin position="113"/>
        <end position="126"/>
    </location>
</feature>